<dbReference type="OrthoDB" id="5564966at2"/>
<feature type="domain" description="UspA" evidence="2">
    <location>
        <begin position="137"/>
        <end position="272"/>
    </location>
</feature>
<sequence>MRNNPRLLLATDLSARCDRALDRAMLLSRQLSGSLVAAHVVENRIVNANLSGDEEIRAAILDDFPELAGIERLVIAHGSVPSTIAGLADELHCDLIITGVARYNNLGDFIVGTAVDHLVRQARVPVLVVKRRARHDYQRLLVATDFSSCSRHALEEAAILFPTAPIRLVHAYHVPYESWLKSEGVREEIYAETEKELHDFLAGSNIGTLEGRLETRPVYGELETVVAQQLRETRSDLLVLGTHGKSGFAYATVGSHAADLLASMPCDILMIRETHR</sequence>
<feature type="domain" description="UspA" evidence="2">
    <location>
        <begin position="6"/>
        <end position="130"/>
    </location>
</feature>
<dbReference type="AlphaFoldDB" id="A0A2T5FZV4"/>
<proteinExistence type="inferred from homology"/>
<gene>
    <name evidence="3" type="ORF">CLG96_06435</name>
</gene>
<dbReference type="PANTHER" id="PTHR46268">
    <property type="entry name" value="STRESS RESPONSE PROTEIN NHAX"/>
    <property type="match status" value="1"/>
</dbReference>
<evidence type="ECO:0000259" key="2">
    <source>
        <dbReference type="Pfam" id="PF00582"/>
    </source>
</evidence>
<organism evidence="3 4">
    <name type="scientific">Sphingomonas oleivorans</name>
    <dbReference type="NCBI Taxonomy" id="1735121"/>
    <lineage>
        <taxon>Bacteria</taxon>
        <taxon>Pseudomonadati</taxon>
        <taxon>Pseudomonadota</taxon>
        <taxon>Alphaproteobacteria</taxon>
        <taxon>Sphingomonadales</taxon>
        <taxon>Sphingomonadaceae</taxon>
        <taxon>Sphingomonas</taxon>
    </lineage>
</organism>
<comment type="similarity">
    <text evidence="1">Belongs to the universal stress protein A family.</text>
</comment>
<evidence type="ECO:0000313" key="3">
    <source>
        <dbReference type="EMBL" id="PTQ12187.1"/>
    </source>
</evidence>
<dbReference type="PRINTS" id="PR01438">
    <property type="entry name" value="UNVRSLSTRESS"/>
</dbReference>
<dbReference type="CDD" id="cd00293">
    <property type="entry name" value="USP-like"/>
    <property type="match status" value="2"/>
</dbReference>
<dbReference type="Pfam" id="PF00582">
    <property type="entry name" value="Usp"/>
    <property type="match status" value="2"/>
</dbReference>
<dbReference type="InterPro" id="IPR006016">
    <property type="entry name" value="UspA"/>
</dbReference>
<dbReference type="SUPFAM" id="SSF52402">
    <property type="entry name" value="Adenine nucleotide alpha hydrolases-like"/>
    <property type="match status" value="2"/>
</dbReference>
<name>A0A2T5FZV4_9SPHN</name>
<comment type="caution">
    <text evidence="3">The sequence shown here is derived from an EMBL/GenBank/DDBJ whole genome shotgun (WGS) entry which is preliminary data.</text>
</comment>
<dbReference type="EMBL" id="NWBU01000005">
    <property type="protein sequence ID" value="PTQ12187.1"/>
    <property type="molecule type" value="Genomic_DNA"/>
</dbReference>
<reference evidence="3 4" key="1">
    <citation type="submission" date="2017-09" db="EMBL/GenBank/DDBJ databases">
        <title>Sphingomonas panjinensis sp.nov., isolated from oil-contaminated soil.</title>
        <authorList>
            <person name="Wang L."/>
            <person name="Chen L."/>
        </authorList>
    </citation>
    <scope>NUCLEOTIDE SEQUENCE [LARGE SCALE GENOMIC DNA]</scope>
    <source>
        <strain evidence="3 4">FW-11</strain>
    </source>
</reference>
<accession>A0A2T5FZV4</accession>
<protein>
    <submittedName>
        <fullName evidence="3">Universal stress protein UspA</fullName>
    </submittedName>
</protein>
<evidence type="ECO:0000313" key="4">
    <source>
        <dbReference type="Proteomes" id="UP000244162"/>
    </source>
</evidence>
<keyword evidence="4" id="KW-1185">Reference proteome</keyword>
<dbReference type="InterPro" id="IPR014729">
    <property type="entry name" value="Rossmann-like_a/b/a_fold"/>
</dbReference>
<dbReference type="InterPro" id="IPR006015">
    <property type="entry name" value="Universal_stress_UspA"/>
</dbReference>
<dbReference type="Proteomes" id="UP000244162">
    <property type="component" value="Unassembled WGS sequence"/>
</dbReference>
<dbReference type="PANTHER" id="PTHR46268:SF6">
    <property type="entry name" value="UNIVERSAL STRESS PROTEIN UP12"/>
    <property type="match status" value="1"/>
</dbReference>
<evidence type="ECO:0000256" key="1">
    <source>
        <dbReference type="ARBA" id="ARBA00008791"/>
    </source>
</evidence>
<dbReference type="Gene3D" id="3.40.50.620">
    <property type="entry name" value="HUPs"/>
    <property type="match status" value="2"/>
</dbReference>